<protein>
    <submittedName>
        <fullName evidence="5">SAM domain-containing protein</fullName>
    </submittedName>
</protein>
<dbReference type="GO" id="GO:0005634">
    <property type="term" value="C:nucleus"/>
    <property type="evidence" value="ECO:0007669"/>
    <property type="project" value="TreeGrafter"/>
</dbReference>
<gene>
    <name evidence="3" type="ORF">SSLN_LOCUS9658</name>
</gene>
<feature type="compositionally biased region" description="Polar residues" evidence="1">
    <location>
        <begin position="16"/>
        <end position="40"/>
    </location>
</feature>
<reference evidence="5" key="1">
    <citation type="submission" date="2016-06" db="UniProtKB">
        <authorList>
            <consortium name="WormBaseParasite"/>
        </authorList>
    </citation>
    <scope>IDENTIFICATION</scope>
</reference>
<feature type="compositionally biased region" description="Low complexity" evidence="1">
    <location>
        <begin position="160"/>
        <end position="171"/>
    </location>
</feature>
<dbReference type="Pfam" id="PF00536">
    <property type="entry name" value="SAM_1"/>
    <property type="match status" value="1"/>
</dbReference>
<feature type="region of interest" description="Disordered" evidence="1">
    <location>
        <begin position="1"/>
        <end position="171"/>
    </location>
</feature>
<sequence>MAVVEAALRQMDIKPTATNRPTSVSAEAKLSSSPPSNCRRTVTGGGDFPSSPARHRSQRSQERTPPSPRPEGAAFAASAVSTIEATNQRKRRSTAPTRLSTADELPTNPGAAVVDRSSVGVTVSADELGQRPLDGRVADGGERKPKRQAETSSALTKAKSPASLQSLPLSSPLMTTGPAPLSVSVPSAAVGYPLQSCSVEASPEELNADVYPRSQEGQESIPLSNHPRNCFSVVYELSGLRSPLPPSSVPEELRTKPPPLLASSVQTAGLKLTIHSVYDSTHANNKERRCSGATNKSDVPHLLPSPITQESGRLPTRLPGAFTSGGGGGSTVTTSLRPPAPSAPPPPGRIRNWSVTDVAGFVTSTPGCAPYADAFLNNEIDGEALLLLAENQFIQPPISMKIGPALKLAARLETLRTNSAYS</sequence>
<name>A0A183SZL0_SCHSO</name>
<dbReference type="SMART" id="SM00454">
    <property type="entry name" value="SAM"/>
    <property type="match status" value="1"/>
</dbReference>
<feature type="compositionally biased region" description="Pro residues" evidence="1">
    <location>
        <begin position="338"/>
        <end position="348"/>
    </location>
</feature>
<evidence type="ECO:0000256" key="1">
    <source>
        <dbReference type="SAM" id="MobiDB-lite"/>
    </source>
</evidence>
<dbReference type="PROSITE" id="PS50105">
    <property type="entry name" value="SAM_DOMAIN"/>
    <property type="match status" value="1"/>
</dbReference>
<accession>A0A183SZL0</accession>
<dbReference type="SUPFAM" id="SSF47769">
    <property type="entry name" value="SAM/Pointed domain"/>
    <property type="match status" value="1"/>
</dbReference>
<dbReference type="InterPro" id="IPR050548">
    <property type="entry name" value="PcG_chromatin_remod_factors"/>
</dbReference>
<reference evidence="3 4" key="2">
    <citation type="submission" date="2018-11" db="EMBL/GenBank/DDBJ databases">
        <authorList>
            <consortium name="Pathogen Informatics"/>
        </authorList>
    </citation>
    <scope>NUCLEOTIDE SEQUENCE [LARGE SCALE GENOMIC DNA]</scope>
    <source>
        <strain evidence="3 4">NST_G2</strain>
    </source>
</reference>
<dbReference type="Gene3D" id="1.10.150.50">
    <property type="entry name" value="Transcription Factor, Ets-1"/>
    <property type="match status" value="1"/>
</dbReference>
<evidence type="ECO:0000313" key="3">
    <source>
        <dbReference type="EMBL" id="VDL96043.1"/>
    </source>
</evidence>
<dbReference type="WBParaSite" id="SSLN_0001002001-mRNA-1">
    <property type="protein sequence ID" value="SSLN_0001002001-mRNA-1"/>
    <property type="gene ID" value="SSLN_0001002001"/>
</dbReference>
<evidence type="ECO:0000313" key="5">
    <source>
        <dbReference type="WBParaSite" id="SSLN_0001002001-mRNA-1"/>
    </source>
</evidence>
<feature type="domain" description="SAM" evidence="2">
    <location>
        <begin position="353"/>
        <end position="418"/>
    </location>
</feature>
<proteinExistence type="predicted"/>
<dbReference type="GO" id="GO:0003682">
    <property type="term" value="F:chromatin binding"/>
    <property type="evidence" value="ECO:0007669"/>
    <property type="project" value="TreeGrafter"/>
</dbReference>
<feature type="compositionally biased region" description="Basic and acidic residues" evidence="1">
    <location>
        <begin position="133"/>
        <end position="149"/>
    </location>
</feature>
<dbReference type="GO" id="GO:0045892">
    <property type="term" value="P:negative regulation of DNA-templated transcription"/>
    <property type="evidence" value="ECO:0007669"/>
    <property type="project" value="TreeGrafter"/>
</dbReference>
<dbReference type="STRING" id="70667.A0A183SZL0"/>
<dbReference type="CDD" id="cd09509">
    <property type="entry name" value="SAM_Polycomb"/>
    <property type="match status" value="1"/>
</dbReference>
<organism evidence="5">
    <name type="scientific">Schistocephalus solidus</name>
    <name type="common">Tapeworm</name>
    <dbReference type="NCBI Taxonomy" id="70667"/>
    <lineage>
        <taxon>Eukaryota</taxon>
        <taxon>Metazoa</taxon>
        <taxon>Spiralia</taxon>
        <taxon>Lophotrochozoa</taxon>
        <taxon>Platyhelminthes</taxon>
        <taxon>Cestoda</taxon>
        <taxon>Eucestoda</taxon>
        <taxon>Diphyllobothriidea</taxon>
        <taxon>Diphyllobothriidae</taxon>
        <taxon>Schistocephalus</taxon>
    </lineage>
</organism>
<dbReference type="OrthoDB" id="2390104at2759"/>
<evidence type="ECO:0000259" key="2">
    <source>
        <dbReference type="PROSITE" id="PS50105"/>
    </source>
</evidence>
<dbReference type="GO" id="GO:0042393">
    <property type="term" value="F:histone binding"/>
    <property type="evidence" value="ECO:0007669"/>
    <property type="project" value="TreeGrafter"/>
</dbReference>
<feature type="region of interest" description="Disordered" evidence="1">
    <location>
        <begin position="283"/>
        <end position="348"/>
    </location>
</feature>
<dbReference type="InterPro" id="IPR001660">
    <property type="entry name" value="SAM"/>
</dbReference>
<dbReference type="AlphaFoldDB" id="A0A183SZL0"/>
<evidence type="ECO:0000313" key="4">
    <source>
        <dbReference type="Proteomes" id="UP000275846"/>
    </source>
</evidence>
<dbReference type="EMBL" id="UYSU01035379">
    <property type="protein sequence ID" value="VDL96043.1"/>
    <property type="molecule type" value="Genomic_DNA"/>
</dbReference>
<keyword evidence="4" id="KW-1185">Reference proteome</keyword>
<dbReference type="Proteomes" id="UP000275846">
    <property type="component" value="Unassembled WGS sequence"/>
</dbReference>
<dbReference type="PANTHER" id="PTHR12247">
    <property type="entry name" value="POLYCOMB GROUP PROTEIN"/>
    <property type="match status" value="1"/>
</dbReference>
<dbReference type="InterPro" id="IPR013761">
    <property type="entry name" value="SAM/pointed_sf"/>
</dbReference>